<organism evidence="2 3">
    <name type="scientific">Glossina palpalis gambiensis</name>
    <dbReference type="NCBI Taxonomy" id="67801"/>
    <lineage>
        <taxon>Eukaryota</taxon>
        <taxon>Metazoa</taxon>
        <taxon>Ecdysozoa</taxon>
        <taxon>Arthropoda</taxon>
        <taxon>Hexapoda</taxon>
        <taxon>Insecta</taxon>
        <taxon>Pterygota</taxon>
        <taxon>Neoptera</taxon>
        <taxon>Endopterygota</taxon>
        <taxon>Diptera</taxon>
        <taxon>Brachycera</taxon>
        <taxon>Muscomorpha</taxon>
        <taxon>Hippoboscoidea</taxon>
        <taxon>Glossinidae</taxon>
        <taxon>Glossina</taxon>
    </lineage>
</organism>
<reference evidence="3" key="1">
    <citation type="submission" date="2015-01" db="EMBL/GenBank/DDBJ databases">
        <authorList>
            <person name="Aksoy S."/>
            <person name="Warren W."/>
            <person name="Wilson R.K."/>
        </authorList>
    </citation>
    <scope>NUCLEOTIDE SEQUENCE [LARGE SCALE GENOMIC DNA]</scope>
    <source>
        <strain evidence="3">IAEA</strain>
    </source>
</reference>
<evidence type="ECO:0000313" key="2">
    <source>
        <dbReference type="EnsemblMetazoa" id="GPPI037067-PA"/>
    </source>
</evidence>
<dbReference type="VEuPathDB" id="VectorBase:GPPI037067"/>
<keyword evidence="1" id="KW-1133">Transmembrane helix</keyword>
<keyword evidence="3" id="KW-1185">Reference proteome</keyword>
<proteinExistence type="predicted"/>
<evidence type="ECO:0000256" key="1">
    <source>
        <dbReference type="SAM" id="Phobius"/>
    </source>
</evidence>
<dbReference type="EMBL" id="JXJN01018372">
    <property type="status" value="NOT_ANNOTATED_CDS"/>
    <property type="molecule type" value="Genomic_DNA"/>
</dbReference>
<keyword evidence="1" id="KW-0472">Membrane</keyword>
<dbReference type="EnsemblMetazoa" id="GPPI037067-RA">
    <property type="protein sequence ID" value="GPPI037067-PA"/>
    <property type="gene ID" value="GPPI037067"/>
</dbReference>
<feature type="transmembrane region" description="Helical" evidence="1">
    <location>
        <begin position="76"/>
        <end position="98"/>
    </location>
</feature>
<dbReference type="Proteomes" id="UP000092460">
    <property type="component" value="Unassembled WGS sequence"/>
</dbReference>
<protein>
    <submittedName>
        <fullName evidence="2">Uncharacterized protein</fullName>
    </submittedName>
</protein>
<keyword evidence="1" id="KW-0812">Transmembrane</keyword>
<name>A0A1B0BQ50_9MUSC</name>
<evidence type="ECO:0000313" key="3">
    <source>
        <dbReference type="Proteomes" id="UP000092460"/>
    </source>
</evidence>
<dbReference type="AlphaFoldDB" id="A0A1B0BQ50"/>
<accession>A0A1B0BQ50</accession>
<reference evidence="2" key="2">
    <citation type="submission" date="2020-05" db="UniProtKB">
        <authorList>
            <consortium name="EnsemblMetazoa"/>
        </authorList>
    </citation>
    <scope>IDENTIFICATION</scope>
    <source>
        <strain evidence="2">IAEA</strain>
    </source>
</reference>
<sequence length="99" mass="11376">MTSLVVCVVIFGDPHLLADDIFFLLSSKSDAWKVLQEIINENLRQLLELSRIVIPIVRYAYGLLGREHVSDYVKQFLGSIYATFSDVAYFLIYTLNLFL</sequence>